<feature type="transmembrane region" description="Helical" evidence="11">
    <location>
        <begin position="362"/>
        <end position="379"/>
    </location>
</feature>
<comment type="subcellular location">
    <subcellularLocation>
        <location evidence="1">Endomembrane system</location>
        <topology evidence="1">Multi-pass membrane protein</topology>
    </subcellularLocation>
</comment>
<proteinExistence type="inferred from homology"/>
<dbReference type="InterPro" id="IPR036259">
    <property type="entry name" value="MFS_trans_sf"/>
</dbReference>
<keyword evidence="5" id="KW-0547">Nucleotide-binding</keyword>
<dbReference type="Pfam" id="PF00083">
    <property type="entry name" value="Sugar_tr"/>
    <property type="match status" value="1"/>
</dbReference>
<keyword evidence="8" id="KW-0406">Ion transport</keyword>
<dbReference type="PROSITE" id="PS00216">
    <property type="entry name" value="SUGAR_TRANSPORT_1"/>
    <property type="match status" value="1"/>
</dbReference>
<feature type="transmembrane region" description="Helical" evidence="11">
    <location>
        <begin position="188"/>
        <end position="206"/>
    </location>
</feature>
<evidence type="ECO:0000313" key="13">
    <source>
        <dbReference type="Ensembl" id="ENSAMXP00005046432.1"/>
    </source>
</evidence>
<keyword evidence="10" id="KW-0325">Glycoprotein</keyword>
<organism evidence="13 14">
    <name type="scientific">Astyanax mexicanus</name>
    <name type="common">Blind cave fish</name>
    <name type="synonym">Astyanax fasciatus mexicanus</name>
    <dbReference type="NCBI Taxonomy" id="7994"/>
    <lineage>
        <taxon>Eukaryota</taxon>
        <taxon>Metazoa</taxon>
        <taxon>Chordata</taxon>
        <taxon>Craniata</taxon>
        <taxon>Vertebrata</taxon>
        <taxon>Euteleostomi</taxon>
        <taxon>Actinopterygii</taxon>
        <taxon>Neopterygii</taxon>
        <taxon>Teleostei</taxon>
        <taxon>Ostariophysi</taxon>
        <taxon>Characiformes</taxon>
        <taxon>Characoidei</taxon>
        <taxon>Acestrorhamphidae</taxon>
        <taxon>Acestrorhamphinae</taxon>
        <taxon>Astyanax</taxon>
    </lineage>
</organism>
<dbReference type="PROSITE" id="PS50850">
    <property type="entry name" value="MFS"/>
    <property type="match status" value="1"/>
</dbReference>
<dbReference type="GO" id="GO:0016020">
    <property type="term" value="C:membrane"/>
    <property type="evidence" value="ECO:0007669"/>
    <property type="project" value="InterPro"/>
</dbReference>
<feature type="transmembrane region" description="Helical" evidence="11">
    <location>
        <begin position="508"/>
        <end position="528"/>
    </location>
</feature>
<feature type="transmembrane region" description="Helical" evidence="11">
    <location>
        <begin position="391"/>
        <end position="413"/>
    </location>
</feature>
<evidence type="ECO:0000256" key="6">
    <source>
        <dbReference type="ARBA" id="ARBA00022840"/>
    </source>
</evidence>
<evidence type="ECO:0000256" key="8">
    <source>
        <dbReference type="ARBA" id="ARBA00023065"/>
    </source>
</evidence>
<feature type="transmembrane region" description="Helical" evidence="11">
    <location>
        <begin position="275"/>
        <end position="293"/>
    </location>
</feature>
<evidence type="ECO:0000256" key="9">
    <source>
        <dbReference type="ARBA" id="ARBA00023136"/>
    </source>
</evidence>
<feature type="domain" description="Major facilitator superfamily (MFS) profile" evidence="12">
    <location>
        <begin position="106"/>
        <end position="533"/>
    </location>
</feature>
<dbReference type="FunFam" id="1.20.1250.20:FF:000070">
    <property type="entry name" value="Solute carrier family 22 member 5"/>
    <property type="match status" value="1"/>
</dbReference>
<comment type="similarity">
    <text evidence="2">Belongs to the major facilitator (TC 2.A.1) superfamily. Organic cation transporter (TC 2.A.1.19) family.</text>
</comment>
<dbReference type="OMA" id="CPFITRK"/>
<sequence>MTVHIKVPRLTLVQMITVMEDYEQATAFLGHWGPYQQLIFFLLCSSTIPNGFSAFSVIFLADIPAHHCLIPGANLSEEWIRASIPLNVVNGKHELSKCRRYNQEIIRNLSAQGFNPEDVNLTSVELEKCTDGWTYSKDVYQSTIVTEFDLVCDDEWKQPFTSSIYFIGVLCGSFFSGQISDRFGRKPVLFATMMVQTIFTFIQVFAPSWEVFSILFFIVGLGQISNYVAAFVLGTELLSGGVRVFYSSLGVCLFFAFGYMMLPLIAYLIRNWRMLLVALSVPGLIYIPLWWFIPESPRWLISQGRVEEAEAIVKNAARKNGVLPPDIIFKKSEEEEKNTKPQKTKPENNILDLMRTSNIRRTTLILFLVWLTLSMGYFGLSLNTSRLHGDSYVNCFISAALEVPAYITSWLSLRYLPRKLSCPVSMLLGGGVLYFIQLVPPDLPALSVALEMAGKFGMAIGTALMFAYTGELYPTVLRNTAVGSCAMVSRVGSAVAPYFIHLSVYHKYLPYILLGTLCVFSSLTTLFLPETFRRPLPETIDQMQKRERINCPCFSINKEKDPQLNTISNTSVPQILQEEKL</sequence>
<dbReference type="GO" id="GO:0015651">
    <property type="term" value="F:quaternary ammonium group transmembrane transporter activity"/>
    <property type="evidence" value="ECO:0007669"/>
    <property type="project" value="UniProtKB-ARBA"/>
</dbReference>
<evidence type="ECO:0000313" key="14">
    <source>
        <dbReference type="Proteomes" id="UP000694621"/>
    </source>
</evidence>
<keyword evidence="9 11" id="KW-0472">Membrane</keyword>
<evidence type="ECO:0000256" key="3">
    <source>
        <dbReference type="ARBA" id="ARBA00022448"/>
    </source>
</evidence>
<keyword evidence="7 11" id="KW-1133">Transmembrane helix</keyword>
<dbReference type="GO" id="GO:0006811">
    <property type="term" value="P:monoatomic ion transport"/>
    <property type="evidence" value="ECO:0007669"/>
    <property type="project" value="UniProtKB-KW"/>
</dbReference>
<evidence type="ECO:0000259" key="12">
    <source>
        <dbReference type="PROSITE" id="PS50850"/>
    </source>
</evidence>
<name>A0A8B9L531_ASTMX</name>
<dbReference type="PANTHER" id="PTHR24064">
    <property type="entry name" value="SOLUTE CARRIER FAMILY 22 MEMBER"/>
    <property type="match status" value="1"/>
</dbReference>
<keyword evidence="3" id="KW-0813">Transport</keyword>
<feature type="transmembrane region" description="Helical" evidence="11">
    <location>
        <begin position="212"/>
        <end position="233"/>
    </location>
</feature>
<evidence type="ECO:0000256" key="10">
    <source>
        <dbReference type="ARBA" id="ARBA00023180"/>
    </source>
</evidence>
<feature type="transmembrane region" description="Helical" evidence="11">
    <location>
        <begin position="420"/>
        <end position="439"/>
    </location>
</feature>
<keyword evidence="6" id="KW-0067">ATP-binding</keyword>
<feature type="transmembrane region" description="Helical" evidence="11">
    <location>
        <begin position="245"/>
        <end position="269"/>
    </location>
</feature>
<evidence type="ECO:0000256" key="4">
    <source>
        <dbReference type="ARBA" id="ARBA00022692"/>
    </source>
</evidence>
<evidence type="ECO:0000256" key="1">
    <source>
        <dbReference type="ARBA" id="ARBA00004127"/>
    </source>
</evidence>
<dbReference type="InterPro" id="IPR005829">
    <property type="entry name" value="Sugar_transporter_CS"/>
</dbReference>
<dbReference type="Proteomes" id="UP000694621">
    <property type="component" value="Unplaced"/>
</dbReference>
<protein>
    <recommendedName>
        <fullName evidence="12">Major facilitator superfamily (MFS) profile domain-containing protein</fullName>
    </recommendedName>
</protein>
<dbReference type="AlphaFoldDB" id="A0A8B9L531"/>
<dbReference type="GO" id="GO:0005524">
    <property type="term" value="F:ATP binding"/>
    <property type="evidence" value="ECO:0007669"/>
    <property type="project" value="UniProtKB-KW"/>
</dbReference>
<evidence type="ECO:0000256" key="7">
    <source>
        <dbReference type="ARBA" id="ARBA00022989"/>
    </source>
</evidence>
<keyword evidence="4 11" id="KW-0812">Transmembrane</keyword>
<dbReference type="Ensembl" id="ENSAMXT00005050439.1">
    <property type="protein sequence ID" value="ENSAMXP00005046432.1"/>
    <property type="gene ID" value="ENSAMXG00005021396.1"/>
</dbReference>
<reference evidence="13" key="1">
    <citation type="submission" date="2025-08" db="UniProtKB">
        <authorList>
            <consortium name="Ensembl"/>
        </authorList>
    </citation>
    <scope>IDENTIFICATION</scope>
</reference>
<dbReference type="Gene3D" id="1.20.1250.20">
    <property type="entry name" value="MFS general substrate transporter like domains"/>
    <property type="match status" value="1"/>
</dbReference>
<accession>A0A8B9L531</accession>
<feature type="transmembrane region" description="Helical" evidence="11">
    <location>
        <begin position="38"/>
        <end position="61"/>
    </location>
</feature>
<evidence type="ECO:0000256" key="5">
    <source>
        <dbReference type="ARBA" id="ARBA00022741"/>
    </source>
</evidence>
<evidence type="ECO:0000256" key="11">
    <source>
        <dbReference type="SAM" id="Phobius"/>
    </source>
</evidence>
<dbReference type="InterPro" id="IPR020846">
    <property type="entry name" value="MFS_dom"/>
</dbReference>
<evidence type="ECO:0000256" key="2">
    <source>
        <dbReference type="ARBA" id="ARBA00009203"/>
    </source>
</evidence>
<dbReference type="SUPFAM" id="SSF103473">
    <property type="entry name" value="MFS general substrate transporter"/>
    <property type="match status" value="1"/>
</dbReference>
<dbReference type="GO" id="GO:0012505">
    <property type="term" value="C:endomembrane system"/>
    <property type="evidence" value="ECO:0007669"/>
    <property type="project" value="UniProtKB-SubCell"/>
</dbReference>
<feature type="transmembrane region" description="Helical" evidence="11">
    <location>
        <begin position="445"/>
        <end position="468"/>
    </location>
</feature>
<dbReference type="InterPro" id="IPR005828">
    <property type="entry name" value="MFS_sugar_transport-like"/>
</dbReference>